<keyword evidence="7" id="KW-0460">Magnesium</keyword>
<comment type="similarity">
    <text evidence="3">Belongs to the Nudix hydrolase family. NudC subfamily.</text>
</comment>
<proteinExistence type="inferred from homology"/>
<keyword evidence="5" id="KW-0479">Metal-binding</keyword>
<comment type="cofactor">
    <cofactor evidence="1">
        <name>Mg(2+)</name>
        <dbReference type="ChEBI" id="CHEBI:18420"/>
    </cofactor>
</comment>
<dbReference type="Pfam" id="PF09297">
    <property type="entry name" value="Zn_ribbon_NUD"/>
    <property type="match status" value="1"/>
</dbReference>
<dbReference type="EC" id="3.6.1.22" evidence="4"/>
<evidence type="ECO:0000256" key="5">
    <source>
        <dbReference type="ARBA" id="ARBA00022723"/>
    </source>
</evidence>
<dbReference type="InterPro" id="IPR020084">
    <property type="entry name" value="NUDIX_hydrolase_CS"/>
</dbReference>
<evidence type="ECO:0000256" key="4">
    <source>
        <dbReference type="ARBA" id="ARBA00012381"/>
    </source>
</evidence>
<dbReference type="STRING" id="133383.A0A1R0H6T8"/>
<dbReference type="Gene3D" id="3.90.79.10">
    <property type="entry name" value="Nucleoside Triphosphate Pyrophosphohydrolase"/>
    <property type="match status" value="1"/>
</dbReference>
<dbReference type="GO" id="GO:0019677">
    <property type="term" value="P:NAD+ catabolic process"/>
    <property type="evidence" value="ECO:0007669"/>
    <property type="project" value="TreeGrafter"/>
</dbReference>
<dbReference type="InterPro" id="IPR015797">
    <property type="entry name" value="NUDIX_hydrolase-like_dom_sf"/>
</dbReference>
<dbReference type="GO" id="GO:0035529">
    <property type="term" value="F:NADH pyrophosphatase activity"/>
    <property type="evidence" value="ECO:0007669"/>
    <property type="project" value="TreeGrafter"/>
</dbReference>
<keyword evidence="6" id="KW-0378">Hydrolase</keyword>
<evidence type="ECO:0000256" key="7">
    <source>
        <dbReference type="ARBA" id="ARBA00022842"/>
    </source>
</evidence>
<dbReference type="Pfam" id="PF00293">
    <property type="entry name" value="NUDIX"/>
    <property type="match status" value="1"/>
</dbReference>
<dbReference type="PROSITE" id="PS51462">
    <property type="entry name" value="NUDIX"/>
    <property type="match status" value="1"/>
</dbReference>
<name>A0A1R0H6T8_9FUNG</name>
<dbReference type="GO" id="GO:0005829">
    <property type="term" value="C:cytosol"/>
    <property type="evidence" value="ECO:0007669"/>
    <property type="project" value="TreeGrafter"/>
</dbReference>
<dbReference type="Gene3D" id="3.90.79.20">
    <property type="match status" value="1"/>
</dbReference>
<evidence type="ECO:0000256" key="3">
    <source>
        <dbReference type="ARBA" id="ARBA00009595"/>
    </source>
</evidence>
<dbReference type="InterPro" id="IPR050241">
    <property type="entry name" value="NAD-cap_RNA_hydrolase_NudC"/>
</dbReference>
<dbReference type="PROSITE" id="PS00893">
    <property type="entry name" value="NUDIX_BOX"/>
    <property type="match status" value="1"/>
</dbReference>
<dbReference type="InterPro" id="IPR049734">
    <property type="entry name" value="NudC-like_C"/>
</dbReference>
<dbReference type="PANTHER" id="PTHR42904">
    <property type="entry name" value="NUDIX HYDROLASE, NUDC SUBFAMILY"/>
    <property type="match status" value="1"/>
</dbReference>
<gene>
    <name evidence="11" type="ORF">AYI68_g969</name>
</gene>
<dbReference type="InterPro" id="IPR015376">
    <property type="entry name" value="Znr_NADH_PPase"/>
</dbReference>
<keyword evidence="8" id="KW-0520">NAD</keyword>
<dbReference type="AlphaFoldDB" id="A0A1R0H6T8"/>
<evidence type="ECO:0000313" key="12">
    <source>
        <dbReference type="Proteomes" id="UP000187455"/>
    </source>
</evidence>
<evidence type="ECO:0000256" key="2">
    <source>
        <dbReference type="ARBA" id="ARBA00001947"/>
    </source>
</evidence>
<evidence type="ECO:0000256" key="9">
    <source>
        <dbReference type="ARBA" id="ARBA00023679"/>
    </source>
</evidence>
<evidence type="ECO:0000256" key="1">
    <source>
        <dbReference type="ARBA" id="ARBA00001946"/>
    </source>
</evidence>
<dbReference type="SUPFAM" id="SSF55811">
    <property type="entry name" value="Nudix"/>
    <property type="match status" value="1"/>
</dbReference>
<comment type="catalytic activity">
    <reaction evidence="9">
        <text>a 5'-end NAD(+)-phospho-ribonucleoside in mRNA + H2O = a 5'-end phospho-adenosine-phospho-ribonucleoside in mRNA + beta-nicotinamide D-ribonucleotide + 2 H(+)</text>
        <dbReference type="Rhea" id="RHEA:60876"/>
        <dbReference type="Rhea" id="RHEA-COMP:15698"/>
        <dbReference type="Rhea" id="RHEA-COMP:15719"/>
        <dbReference type="ChEBI" id="CHEBI:14649"/>
        <dbReference type="ChEBI" id="CHEBI:15377"/>
        <dbReference type="ChEBI" id="CHEBI:15378"/>
        <dbReference type="ChEBI" id="CHEBI:144029"/>
        <dbReference type="ChEBI" id="CHEBI:144051"/>
    </reaction>
    <physiologicalReaction direction="left-to-right" evidence="9">
        <dbReference type="Rhea" id="RHEA:60877"/>
    </physiologicalReaction>
</comment>
<evidence type="ECO:0000259" key="10">
    <source>
        <dbReference type="PROSITE" id="PS51462"/>
    </source>
</evidence>
<protein>
    <recommendedName>
        <fullName evidence="4">NAD(+) diphosphatase</fullName>
        <ecNumber evidence="4">3.6.1.22</ecNumber>
    </recommendedName>
</protein>
<sequence>MDISKNNQFFSDGLEYLDRLNSDRSDISKLRSAFNSENSRFILSVNGAKRFLFNSNDNSGDGKRNKLHNLMFLKLSQLRQLNLANLDFYINLNQAPVIIDNEVSPRYSSNYLTAFDIANKGSIVFLGKTRFDPSSNPGFPYRDTFIWAIDTGNLLHTPPAISLDLQITSFFGGELLESRIGSFNLPPQQAHLFAVASSVVDWNYRNTFCPSCGTPTWSAEAGFKRVCVSGFSPSNNPSEVPKPSTSSLPPRLIIKSSHFDPSNPSLCSAQNSLNNFSFPRTDPVVIVAVTSPDNSKILLARRKNFPPFRYSCISGFADPAESIEDVVRRESLEELGITVTNISYYSSQPWPFPNSLMIGVFAQATTDEFSVDTNELAEARWFTFNEIYPAVRNIELNSPHTFPSTVTYPELVPAPDSTNYKAPPAVAIGFSLIQAWCKSQVDPSHKL</sequence>
<dbReference type="PANTHER" id="PTHR42904:SF6">
    <property type="entry name" value="NAD-CAPPED RNA HYDROLASE NUDT12"/>
    <property type="match status" value="1"/>
</dbReference>
<dbReference type="Proteomes" id="UP000187455">
    <property type="component" value="Unassembled WGS sequence"/>
</dbReference>
<dbReference type="GO" id="GO:0006742">
    <property type="term" value="P:NADP+ catabolic process"/>
    <property type="evidence" value="ECO:0007669"/>
    <property type="project" value="TreeGrafter"/>
</dbReference>
<dbReference type="OrthoDB" id="10249612at2759"/>
<organism evidence="11 12">
    <name type="scientific">Smittium mucronatum</name>
    <dbReference type="NCBI Taxonomy" id="133383"/>
    <lineage>
        <taxon>Eukaryota</taxon>
        <taxon>Fungi</taxon>
        <taxon>Fungi incertae sedis</taxon>
        <taxon>Zoopagomycota</taxon>
        <taxon>Kickxellomycotina</taxon>
        <taxon>Harpellomycetes</taxon>
        <taxon>Harpellales</taxon>
        <taxon>Legeriomycetaceae</taxon>
        <taxon>Smittium</taxon>
    </lineage>
</organism>
<dbReference type="GO" id="GO:0005777">
    <property type="term" value="C:peroxisome"/>
    <property type="evidence" value="ECO:0007669"/>
    <property type="project" value="TreeGrafter"/>
</dbReference>
<evidence type="ECO:0000313" key="11">
    <source>
        <dbReference type="EMBL" id="OLY84857.1"/>
    </source>
</evidence>
<comment type="caution">
    <text evidence="11">The sequence shown here is derived from an EMBL/GenBank/DDBJ whole genome shotgun (WGS) entry which is preliminary data.</text>
</comment>
<feature type="domain" description="Nudix hydrolase" evidence="10">
    <location>
        <begin position="279"/>
        <end position="404"/>
    </location>
</feature>
<evidence type="ECO:0000256" key="8">
    <source>
        <dbReference type="ARBA" id="ARBA00023027"/>
    </source>
</evidence>
<keyword evidence="12" id="KW-1185">Reference proteome</keyword>
<dbReference type="InterPro" id="IPR000086">
    <property type="entry name" value="NUDIX_hydrolase_dom"/>
</dbReference>
<evidence type="ECO:0000256" key="6">
    <source>
        <dbReference type="ARBA" id="ARBA00022801"/>
    </source>
</evidence>
<reference evidence="11 12" key="1">
    <citation type="journal article" date="2016" name="Mol. Biol. Evol.">
        <title>Genome-Wide Survey of Gut Fungi (Harpellales) Reveals the First Horizontally Transferred Ubiquitin Gene from a Mosquito Host.</title>
        <authorList>
            <person name="Wang Y."/>
            <person name="White M.M."/>
            <person name="Kvist S."/>
            <person name="Moncalvo J.M."/>
        </authorList>
    </citation>
    <scope>NUCLEOTIDE SEQUENCE [LARGE SCALE GENOMIC DNA]</scope>
    <source>
        <strain evidence="11 12">ALG-7-W6</strain>
    </source>
</reference>
<dbReference type="CDD" id="cd03429">
    <property type="entry name" value="NUDIX_NADH_pyrophosphatase_Nudt13"/>
    <property type="match status" value="1"/>
</dbReference>
<accession>A0A1R0H6T8</accession>
<comment type="cofactor">
    <cofactor evidence="2">
        <name>Zn(2+)</name>
        <dbReference type="ChEBI" id="CHEBI:29105"/>
    </cofactor>
</comment>
<dbReference type="EMBL" id="LSSL01000330">
    <property type="protein sequence ID" value="OLY84857.1"/>
    <property type="molecule type" value="Genomic_DNA"/>
</dbReference>
<dbReference type="GO" id="GO:0046872">
    <property type="term" value="F:metal ion binding"/>
    <property type="evidence" value="ECO:0007669"/>
    <property type="project" value="UniProtKB-KW"/>
</dbReference>